<dbReference type="Pfam" id="PF02734">
    <property type="entry name" value="Dak2"/>
    <property type="match status" value="1"/>
</dbReference>
<dbReference type="InterPro" id="IPR043168">
    <property type="entry name" value="DegV_C"/>
</dbReference>
<accession>A0A5K7YXW4</accession>
<dbReference type="Proteomes" id="UP000427906">
    <property type="component" value="Chromosome"/>
</dbReference>
<feature type="region of interest" description="Disordered" evidence="2">
    <location>
        <begin position="1"/>
        <end position="23"/>
    </location>
</feature>
<dbReference type="AlphaFoldDB" id="A0A5K7YXW4"/>
<name>A0A5K7YXW4_9BACT</name>
<keyword evidence="5" id="KW-1185">Reference proteome</keyword>
<dbReference type="Gene3D" id="3.30.1180.10">
    <property type="match status" value="1"/>
</dbReference>
<dbReference type="SUPFAM" id="SSF82549">
    <property type="entry name" value="DAK1/DegV-like"/>
    <property type="match status" value="1"/>
</dbReference>
<dbReference type="InterPro" id="IPR004007">
    <property type="entry name" value="DhaL_dom"/>
</dbReference>
<dbReference type="PANTHER" id="PTHR33434">
    <property type="entry name" value="DEGV DOMAIN-CONTAINING PROTEIN DR_1986-RELATED"/>
    <property type="match status" value="1"/>
</dbReference>
<dbReference type="EMBL" id="AP021874">
    <property type="protein sequence ID" value="BBO71941.1"/>
    <property type="molecule type" value="Genomic_DNA"/>
</dbReference>
<dbReference type="PROSITE" id="PS51480">
    <property type="entry name" value="DHAL"/>
    <property type="match status" value="1"/>
</dbReference>
<proteinExistence type="predicted"/>
<dbReference type="RefSeq" id="WP_155319709.1">
    <property type="nucleotide sequence ID" value="NZ_AP021874.1"/>
</dbReference>
<dbReference type="Gene3D" id="1.25.40.340">
    <property type="match status" value="1"/>
</dbReference>
<dbReference type="GO" id="GO:0004371">
    <property type="term" value="F:glycerone kinase activity"/>
    <property type="evidence" value="ECO:0007669"/>
    <property type="project" value="InterPro"/>
</dbReference>
<evidence type="ECO:0000313" key="5">
    <source>
        <dbReference type="Proteomes" id="UP000427906"/>
    </source>
</evidence>
<protein>
    <recommendedName>
        <fullName evidence="3">DhaL domain-containing protein</fullName>
    </recommendedName>
</protein>
<organism evidence="4 5">
    <name type="scientific">Desulfosarcina alkanivorans</name>
    <dbReference type="NCBI Taxonomy" id="571177"/>
    <lineage>
        <taxon>Bacteria</taxon>
        <taxon>Pseudomonadati</taxon>
        <taxon>Thermodesulfobacteriota</taxon>
        <taxon>Desulfobacteria</taxon>
        <taxon>Desulfobacterales</taxon>
        <taxon>Desulfosarcinaceae</taxon>
        <taxon>Desulfosarcina</taxon>
    </lineage>
</organism>
<dbReference type="GO" id="GO:0006071">
    <property type="term" value="P:glycerol metabolic process"/>
    <property type="evidence" value="ECO:0007669"/>
    <property type="project" value="InterPro"/>
</dbReference>
<dbReference type="KEGG" id="dalk:DSCA_58710"/>
<dbReference type="PANTHER" id="PTHR33434:SF2">
    <property type="entry name" value="FATTY ACID-BINDING PROTEIN TM_1468"/>
    <property type="match status" value="1"/>
</dbReference>
<evidence type="ECO:0000313" key="4">
    <source>
        <dbReference type="EMBL" id="BBO71941.1"/>
    </source>
</evidence>
<feature type="domain" description="DhaL" evidence="3">
    <location>
        <begin position="32"/>
        <end position="224"/>
    </location>
</feature>
<dbReference type="InterPro" id="IPR036117">
    <property type="entry name" value="DhaL_dom_sf"/>
</dbReference>
<dbReference type="OrthoDB" id="9760324at2"/>
<dbReference type="SUPFAM" id="SSF101473">
    <property type="entry name" value="DhaL-like"/>
    <property type="match status" value="1"/>
</dbReference>
<reference evidence="4 5" key="1">
    <citation type="submission" date="2019-11" db="EMBL/GenBank/DDBJ databases">
        <title>Comparative genomics of hydrocarbon-degrading Desulfosarcina strains.</title>
        <authorList>
            <person name="Watanabe M."/>
            <person name="Kojima H."/>
            <person name="Fukui M."/>
        </authorList>
    </citation>
    <scope>NUCLEOTIDE SEQUENCE [LARGE SCALE GENOMIC DNA]</scope>
    <source>
        <strain evidence="4 5">PL12</strain>
    </source>
</reference>
<evidence type="ECO:0000256" key="1">
    <source>
        <dbReference type="ARBA" id="ARBA00023121"/>
    </source>
</evidence>
<dbReference type="InterPro" id="IPR050270">
    <property type="entry name" value="DegV_domain_contain"/>
</dbReference>
<evidence type="ECO:0000259" key="3">
    <source>
        <dbReference type="PROSITE" id="PS51480"/>
    </source>
</evidence>
<dbReference type="PROSITE" id="PS51482">
    <property type="entry name" value="DEGV"/>
    <property type="match status" value="1"/>
</dbReference>
<keyword evidence="1" id="KW-0446">Lipid-binding</keyword>
<gene>
    <name evidence="4" type="ORF">DSCA_58710</name>
</gene>
<dbReference type="SMART" id="SM01120">
    <property type="entry name" value="Dak2"/>
    <property type="match status" value="1"/>
</dbReference>
<evidence type="ECO:0000256" key="2">
    <source>
        <dbReference type="SAM" id="MobiDB-lite"/>
    </source>
</evidence>
<sequence length="337" mass="36861">MQVRQHTPAADEPFNQPGGREATDPIREIDGRWLYYMFLAGTRNVVADRKHLNRINVFPVKDGDTGANMAFTLGAVVASVRPERPYKQMLDRIAETALTNARGNSGMIFAQFLFGVSSETGERASVSIEPFTASVKNAVRYIYQAVADPMEGTLLTIVRAWADFIDAKQHRIDDFGQLFVESKAILEKVLAETPLQLDVLAGANVVVDDTRILVSVSTLKYMVRGGRVSPLKGLLANLLNLKPIVSIDTDGNSMVFGKPFSQKANMKKVMAHIHRTSRDRAIWNCIVLHANNRPAADWYTRQMTALTAASPVARVNISPVIGASAGLGAASVAFMFG</sequence>
<dbReference type="GO" id="GO:0008289">
    <property type="term" value="F:lipid binding"/>
    <property type="evidence" value="ECO:0007669"/>
    <property type="project" value="UniProtKB-KW"/>
</dbReference>
<dbReference type="InterPro" id="IPR003797">
    <property type="entry name" value="DegV"/>
</dbReference>